<dbReference type="GO" id="GO:0000796">
    <property type="term" value="C:condensin complex"/>
    <property type="evidence" value="ECO:0007669"/>
    <property type="project" value="TreeGrafter"/>
</dbReference>
<evidence type="ECO:0000256" key="1">
    <source>
        <dbReference type="ARBA" id="ARBA00004123"/>
    </source>
</evidence>
<feature type="domain" description="Condensin-2 complex subunit H2 C-terminal" evidence="6">
    <location>
        <begin position="649"/>
        <end position="732"/>
    </location>
</feature>
<gene>
    <name evidence="7" type="ORF">HICCMSTLAB_LOCUS1492</name>
</gene>
<dbReference type="OrthoDB" id="10038475at2759"/>
<dbReference type="InterPro" id="IPR031739">
    <property type="entry name" value="Ncaph2"/>
</dbReference>
<evidence type="ECO:0000256" key="2">
    <source>
        <dbReference type="ARBA" id="ARBA00007844"/>
    </source>
</evidence>
<dbReference type="Pfam" id="PF06278">
    <property type="entry name" value="CNDH2_N"/>
    <property type="match status" value="1"/>
</dbReference>
<dbReference type="Pfam" id="PF16858">
    <property type="entry name" value="CNDH2_C"/>
    <property type="match status" value="1"/>
</dbReference>
<evidence type="ECO:0000313" key="7">
    <source>
        <dbReference type="EMBL" id="CAG5075338.1"/>
    </source>
</evidence>
<dbReference type="Proteomes" id="UP000786811">
    <property type="component" value="Unassembled WGS sequence"/>
</dbReference>
<comment type="similarity">
    <text evidence="2">Belongs to the CND2 H2 (condensin-2 subunit 2) family.</text>
</comment>
<reference evidence="7" key="1">
    <citation type="submission" date="2021-04" db="EMBL/GenBank/DDBJ databases">
        <authorList>
            <person name="Chebbi M.A.C M."/>
        </authorList>
    </citation>
    <scope>NUCLEOTIDE SEQUENCE</scope>
</reference>
<name>A0A8J2H5Q0_COTCN</name>
<feature type="compositionally biased region" description="Polar residues" evidence="4">
    <location>
        <begin position="359"/>
        <end position="376"/>
    </location>
</feature>
<keyword evidence="8" id="KW-1185">Reference proteome</keyword>
<dbReference type="GO" id="GO:0005634">
    <property type="term" value="C:nucleus"/>
    <property type="evidence" value="ECO:0007669"/>
    <property type="project" value="UniProtKB-SubCell"/>
</dbReference>
<feature type="compositionally biased region" description="Basic and acidic residues" evidence="4">
    <location>
        <begin position="285"/>
        <end position="296"/>
    </location>
</feature>
<dbReference type="GO" id="GO:0003682">
    <property type="term" value="F:chromatin binding"/>
    <property type="evidence" value="ECO:0007669"/>
    <property type="project" value="TreeGrafter"/>
</dbReference>
<accession>A0A8J2H5Q0</accession>
<dbReference type="GO" id="GO:0051306">
    <property type="term" value="P:mitotic sister chromatid separation"/>
    <property type="evidence" value="ECO:0007669"/>
    <property type="project" value="TreeGrafter"/>
</dbReference>
<feature type="region of interest" description="Disordered" evidence="4">
    <location>
        <begin position="257"/>
        <end position="398"/>
    </location>
</feature>
<comment type="subcellular location">
    <subcellularLocation>
        <location evidence="1">Nucleus</location>
    </subcellularLocation>
</comment>
<organism evidence="7 8">
    <name type="scientific">Cotesia congregata</name>
    <name type="common">Parasitoid wasp</name>
    <name type="synonym">Apanteles congregatus</name>
    <dbReference type="NCBI Taxonomy" id="51543"/>
    <lineage>
        <taxon>Eukaryota</taxon>
        <taxon>Metazoa</taxon>
        <taxon>Ecdysozoa</taxon>
        <taxon>Arthropoda</taxon>
        <taxon>Hexapoda</taxon>
        <taxon>Insecta</taxon>
        <taxon>Pterygota</taxon>
        <taxon>Neoptera</taxon>
        <taxon>Endopterygota</taxon>
        <taxon>Hymenoptera</taxon>
        <taxon>Apocrita</taxon>
        <taxon>Ichneumonoidea</taxon>
        <taxon>Braconidae</taxon>
        <taxon>Microgastrinae</taxon>
        <taxon>Cotesia</taxon>
    </lineage>
</organism>
<feature type="compositionally biased region" description="Low complexity" evidence="4">
    <location>
        <begin position="260"/>
        <end position="272"/>
    </location>
</feature>
<feature type="domain" description="Condensin II complex subunit H2 N-terminal" evidence="5">
    <location>
        <begin position="9"/>
        <end position="91"/>
    </location>
</feature>
<dbReference type="PANTHER" id="PTHR14324">
    <property type="entry name" value="CONDENSIN-2 COMPLEX SUBUNIT H2"/>
    <property type="match status" value="1"/>
</dbReference>
<protein>
    <recommendedName>
        <fullName evidence="9">Condensin-2 complex subunit H2</fullName>
    </recommendedName>
</protein>
<evidence type="ECO:0000259" key="6">
    <source>
        <dbReference type="Pfam" id="PF16858"/>
    </source>
</evidence>
<evidence type="ECO:0000256" key="4">
    <source>
        <dbReference type="SAM" id="MobiDB-lite"/>
    </source>
</evidence>
<dbReference type="InterPro" id="IPR031737">
    <property type="entry name" value="CNDH2_C"/>
</dbReference>
<sequence>MTTLQEVSAQLMKPAKDLADWQFPLSKVLESYYTLLDQQQDLNFGEAALVLQNSANVYVRRVEALYQETTALQQSFLDHEHEVESEKATAKSIRRSRKTQVDFKNFDLLNLSSETLKNSTQKSMPSKSQKIKLINQRYPQLEDITRKAFTDEIIDINGEAIGKKYDFRCNQQLSTSRMLIDAITPLDFTNSIRQFDINLSDDHSSENPEARDLITENTGIDANPDNVETDFNFENFDLCSDYETHANGMLSPTIESAYGSTTSNSNPNTPSSRINSDFSVPISDSSRRDSTDERLLSSDTDAPTECDTSNELIDESDNGAHDSLPLSFDSGHESQESVGKSLGLESESNVNTSSVTVEPESNQSQVQNLCDSNQNPEKIPRTRDSIETDAGYTSGDPDDCQQLFLPIKRLRSSTDSVTDILETNDNNININNTSILDPIPFESGVPDKLPRLRREFKLPCHAALLKGSKKPRKRKLTINERKKNQLKSFLNSDNESLNSKRLKKLVAENEEEIKLLVSQQKELVEETERVNYCPVMVNGELIGYEPRLLDEDSNCDVGMGIENDGEFNADTIIDCRNKLFTSYSDGFYSSPRSLDDFSDLENTADFSVMGRIQEDDSETVGQGLVERIERKMKELRKEFDGKNEHEESAKWLETIEALKVAASRPSFHVDEYEKRILESLKMKETHQVEFHEIAENEEEPGNIARLFVASLHLANTYNVEINVNNINSEVNLTLLDSNISETS</sequence>
<dbReference type="AlphaFoldDB" id="A0A8J2H5Q0"/>
<dbReference type="InterPro" id="IPR009378">
    <property type="entry name" value="H2_N"/>
</dbReference>
<keyword evidence="3" id="KW-0539">Nucleus</keyword>
<dbReference type="GO" id="GO:0010032">
    <property type="term" value="P:meiotic chromosome condensation"/>
    <property type="evidence" value="ECO:0007669"/>
    <property type="project" value="TreeGrafter"/>
</dbReference>
<evidence type="ECO:0000259" key="5">
    <source>
        <dbReference type="Pfam" id="PF06278"/>
    </source>
</evidence>
<proteinExistence type="inferred from homology"/>
<evidence type="ECO:0000256" key="3">
    <source>
        <dbReference type="ARBA" id="ARBA00023242"/>
    </source>
</evidence>
<comment type="caution">
    <text evidence="7">The sequence shown here is derived from an EMBL/GenBank/DDBJ whole genome shotgun (WGS) entry which is preliminary data.</text>
</comment>
<evidence type="ECO:0000313" key="8">
    <source>
        <dbReference type="Proteomes" id="UP000786811"/>
    </source>
</evidence>
<feature type="compositionally biased region" description="Low complexity" evidence="4">
    <location>
        <begin position="345"/>
        <end position="358"/>
    </location>
</feature>
<evidence type="ECO:0008006" key="9">
    <source>
        <dbReference type="Google" id="ProtNLM"/>
    </source>
</evidence>
<dbReference type="PANTHER" id="PTHR14324:SF3">
    <property type="entry name" value="CONDENSIN-2 COMPLEX SUBUNIT H2"/>
    <property type="match status" value="1"/>
</dbReference>
<dbReference type="EMBL" id="CAJNRD030001116">
    <property type="protein sequence ID" value="CAG5075338.1"/>
    <property type="molecule type" value="Genomic_DNA"/>
</dbReference>